<gene>
    <name evidence="2" type="ORF">GCM10010140_72720</name>
</gene>
<accession>A0ABQ2RJE7</accession>
<dbReference type="EMBL" id="BMQJ01000030">
    <property type="protein sequence ID" value="GGQ32081.1"/>
    <property type="molecule type" value="Genomic_DNA"/>
</dbReference>
<proteinExistence type="predicted"/>
<comment type="caution">
    <text evidence="2">The sequence shown here is derived from an EMBL/GenBank/DDBJ whole genome shotgun (WGS) entry which is preliminary data.</text>
</comment>
<organism evidence="2 3">
    <name type="scientific">Streptosporangium pseudovulgare</name>
    <dbReference type="NCBI Taxonomy" id="35765"/>
    <lineage>
        <taxon>Bacteria</taxon>
        <taxon>Bacillati</taxon>
        <taxon>Actinomycetota</taxon>
        <taxon>Actinomycetes</taxon>
        <taxon>Streptosporangiales</taxon>
        <taxon>Streptosporangiaceae</taxon>
        <taxon>Streptosporangium</taxon>
    </lineage>
</organism>
<evidence type="ECO:0000256" key="1">
    <source>
        <dbReference type="SAM" id="MobiDB-lite"/>
    </source>
</evidence>
<reference evidence="3" key="1">
    <citation type="journal article" date="2019" name="Int. J. Syst. Evol. Microbiol.">
        <title>The Global Catalogue of Microorganisms (GCM) 10K type strain sequencing project: providing services to taxonomists for standard genome sequencing and annotation.</title>
        <authorList>
            <consortium name="The Broad Institute Genomics Platform"/>
            <consortium name="The Broad Institute Genome Sequencing Center for Infectious Disease"/>
            <person name="Wu L."/>
            <person name="Ma J."/>
        </authorList>
    </citation>
    <scope>NUCLEOTIDE SEQUENCE [LARGE SCALE GENOMIC DNA]</scope>
    <source>
        <strain evidence="3">JCM 3115</strain>
    </source>
</reference>
<sequence>MVDPGEWPGEYLQDQAASARCRTAWITDALVDPLIGLTSKINAKADRRVDERESEGVRPSAMDMSVGVRVPPQMARPFRRRPVVRRQSLPLNRSSRQARSLAASHGATDVTWKS</sequence>
<protein>
    <submittedName>
        <fullName evidence="2">Uncharacterized protein</fullName>
    </submittedName>
</protein>
<dbReference type="RefSeq" id="WP_189250954.1">
    <property type="nucleotide sequence ID" value="NZ_BMQJ01000030.1"/>
</dbReference>
<evidence type="ECO:0000313" key="3">
    <source>
        <dbReference type="Proteomes" id="UP000611554"/>
    </source>
</evidence>
<feature type="compositionally biased region" description="Low complexity" evidence="1">
    <location>
        <begin position="93"/>
        <end position="104"/>
    </location>
</feature>
<name>A0ABQ2RJE7_9ACTN</name>
<evidence type="ECO:0000313" key="2">
    <source>
        <dbReference type="EMBL" id="GGQ32081.1"/>
    </source>
</evidence>
<feature type="region of interest" description="Disordered" evidence="1">
    <location>
        <begin position="48"/>
        <end position="114"/>
    </location>
</feature>
<keyword evidence="3" id="KW-1185">Reference proteome</keyword>
<dbReference type="Proteomes" id="UP000611554">
    <property type="component" value="Unassembled WGS sequence"/>
</dbReference>